<dbReference type="SUPFAM" id="SSF54292">
    <property type="entry name" value="2Fe-2S ferredoxin-like"/>
    <property type="match status" value="1"/>
</dbReference>
<evidence type="ECO:0000256" key="1">
    <source>
        <dbReference type="ARBA" id="ARBA00010914"/>
    </source>
</evidence>
<dbReference type="PANTHER" id="PTHR23426">
    <property type="entry name" value="FERREDOXIN/ADRENODOXIN"/>
    <property type="match status" value="1"/>
</dbReference>
<protein>
    <submittedName>
        <fullName evidence="8">2Fe-2S ferredoxin-type domain-containing protein</fullName>
    </submittedName>
</protein>
<keyword evidence="9" id="KW-1185">Reference proteome</keyword>
<dbReference type="EMBL" id="JAFCMP010000557">
    <property type="protein sequence ID" value="KAG5174924.1"/>
    <property type="molecule type" value="Genomic_DNA"/>
</dbReference>
<comment type="similarity">
    <text evidence="1">Belongs to the adrenodoxin/putidaredoxin family.</text>
</comment>
<dbReference type="InterPro" id="IPR036010">
    <property type="entry name" value="2Fe-2S_ferredoxin-like_sf"/>
</dbReference>
<name>A0A836C6V2_9STRA</name>
<keyword evidence="3" id="KW-0479">Metal-binding</keyword>
<proteinExistence type="inferred from homology"/>
<dbReference type="GO" id="GO:0140647">
    <property type="term" value="P:P450-containing electron transport chain"/>
    <property type="evidence" value="ECO:0007669"/>
    <property type="project" value="InterPro"/>
</dbReference>
<dbReference type="GO" id="GO:0009055">
    <property type="term" value="F:electron transfer activity"/>
    <property type="evidence" value="ECO:0007669"/>
    <property type="project" value="TreeGrafter"/>
</dbReference>
<evidence type="ECO:0000256" key="4">
    <source>
        <dbReference type="ARBA" id="ARBA00023004"/>
    </source>
</evidence>
<comment type="cofactor">
    <cofactor evidence="6">
        <name>[2Fe-2S] cluster</name>
        <dbReference type="ChEBI" id="CHEBI:190135"/>
    </cofactor>
</comment>
<evidence type="ECO:0000256" key="2">
    <source>
        <dbReference type="ARBA" id="ARBA00022714"/>
    </source>
</evidence>
<evidence type="ECO:0000313" key="8">
    <source>
        <dbReference type="EMBL" id="KAG5174924.1"/>
    </source>
</evidence>
<dbReference type="Pfam" id="PF00111">
    <property type="entry name" value="Fer2"/>
    <property type="match status" value="1"/>
</dbReference>
<evidence type="ECO:0000259" key="7">
    <source>
        <dbReference type="PROSITE" id="PS51085"/>
    </source>
</evidence>
<dbReference type="PRINTS" id="PR00355">
    <property type="entry name" value="ADRENODOXIN"/>
</dbReference>
<feature type="domain" description="2Fe-2S ferredoxin-type" evidence="7">
    <location>
        <begin position="67"/>
        <end position="171"/>
    </location>
</feature>
<dbReference type="Proteomes" id="UP000664859">
    <property type="component" value="Unassembled WGS sequence"/>
</dbReference>
<dbReference type="PANTHER" id="PTHR23426:SF65">
    <property type="entry name" value="FERREDOXIN-2, MITOCHONDRIAL"/>
    <property type="match status" value="1"/>
</dbReference>
<dbReference type="CDD" id="cd00207">
    <property type="entry name" value="fer2"/>
    <property type="match status" value="1"/>
</dbReference>
<dbReference type="AlphaFoldDB" id="A0A836C6V2"/>
<dbReference type="InterPro" id="IPR012675">
    <property type="entry name" value="Beta-grasp_dom_sf"/>
</dbReference>
<accession>A0A836C6V2</accession>
<dbReference type="Gene3D" id="3.10.20.30">
    <property type="match status" value="1"/>
</dbReference>
<evidence type="ECO:0000256" key="6">
    <source>
        <dbReference type="ARBA" id="ARBA00034078"/>
    </source>
</evidence>
<keyword evidence="4" id="KW-0408">Iron</keyword>
<keyword evidence="5" id="KW-0411">Iron-sulfur</keyword>
<keyword evidence="2" id="KW-0001">2Fe-2S</keyword>
<comment type="caution">
    <text evidence="8">The sequence shown here is derived from an EMBL/GenBank/DDBJ whole genome shotgun (WGS) entry which is preliminary data.</text>
</comment>
<gene>
    <name evidence="8" type="ORF">JKP88DRAFT_229658</name>
</gene>
<evidence type="ECO:0000256" key="3">
    <source>
        <dbReference type="ARBA" id="ARBA00022723"/>
    </source>
</evidence>
<evidence type="ECO:0000256" key="5">
    <source>
        <dbReference type="ARBA" id="ARBA00023014"/>
    </source>
</evidence>
<dbReference type="InterPro" id="IPR001055">
    <property type="entry name" value="Adrenodoxin-like"/>
</dbReference>
<sequence length="184" mass="20155">MSSAGASLARLAARQWRRHTTQQSTALSIHRCSWPWIAPYCAAATQRCISSTRTARHGDESEFANAPNVTINWRNKHGEVRTVDAPVGMNLMRVAHKHDIELEGACEGVCACSTCHVILEDDIYAALPEPSEDEEDMLDQAFGLTATSRLGCQVVVTPEMDGITVTLPAATRNFYVDGHVPKPH</sequence>
<reference evidence="8" key="1">
    <citation type="submission" date="2021-02" db="EMBL/GenBank/DDBJ databases">
        <title>First Annotated Genome of the Yellow-green Alga Tribonema minus.</title>
        <authorList>
            <person name="Mahan K.M."/>
        </authorList>
    </citation>
    <scope>NUCLEOTIDE SEQUENCE</scope>
    <source>
        <strain evidence="8">UTEX B ZZ1240</strain>
    </source>
</reference>
<dbReference type="GO" id="GO:0005739">
    <property type="term" value="C:mitochondrion"/>
    <property type="evidence" value="ECO:0007669"/>
    <property type="project" value="TreeGrafter"/>
</dbReference>
<dbReference type="PROSITE" id="PS51085">
    <property type="entry name" value="2FE2S_FER_2"/>
    <property type="match status" value="1"/>
</dbReference>
<evidence type="ECO:0000313" key="9">
    <source>
        <dbReference type="Proteomes" id="UP000664859"/>
    </source>
</evidence>
<dbReference type="InterPro" id="IPR001041">
    <property type="entry name" value="2Fe-2S_ferredoxin-type"/>
</dbReference>
<dbReference type="OrthoDB" id="268593at2759"/>
<dbReference type="GO" id="GO:0051537">
    <property type="term" value="F:2 iron, 2 sulfur cluster binding"/>
    <property type="evidence" value="ECO:0007669"/>
    <property type="project" value="UniProtKB-KW"/>
</dbReference>
<dbReference type="GO" id="GO:0046872">
    <property type="term" value="F:metal ion binding"/>
    <property type="evidence" value="ECO:0007669"/>
    <property type="project" value="UniProtKB-KW"/>
</dbReference>
<organism evidence="8 9">
    <name type="scientific">Tribonema minus</name>
    <dbReference type="NCBI Taxonomy" id="303371"/>
    <lineage>
        <taxon>Eukaryota</taxon>
        <taxon>Sar</taxon>
        <taxon>Stramenopiles</taxon>
        <taxon>Ochrophyta</taxon>
        <taxon>PX clade</taxon>
        <taxon>Xanthophyceae</taxon>
        <taxon>Tribonematales</taxon>
        <taxon>Tribonemataceae</taxon>
        <taxon>Tribonema</taxon>
    </lineage>
</organism>